<dbReference type="Pfam" id="PF00254">
    <property type="entry name" value="FKBP_C"/>
    <property type="match status" value="1"/>
</dbReference>
<dbReference type="GO" id="GO:0043335">
    <property type="term" value="P:protein unfolding"/>
    <property type="evidence" value="ECO:0007669"/>
    <property type="project" value="TreeGrafter"/>
</dbReference>
<dbReference type="EMBL" id="UINC01074214">
    <property type="protein sequence ID" value="SVC11187.1"/>
    <property type="molecule type" value="Genomic_DNA"/>
</dbReference>
<keyword evidence="6" id="KW-0413">Isomerase</keyword>
<dbReference type="NCBIfam" id="TIGR00115">
    <property type="entry name" value="tig"/>
    <property type="match status" value="1"/>
</dbReference>
<gene>
    <name evidence="8" type="ORF">METZ01_LOCUS264041</name>
</gene>
<sequence>VTISSKEIEKRVSSKLQVSQKTAKVKGFRKGKVPLEVISKMYEPQIRQDVLYEEAAQSFYKQVEKKGLKPVGKPSLLPQRVEPGKDVLFKVEFEVYPEVNVKSLHKLSYKKFLSSLEDRDLNETITNMRKRFSKWEIIKETASLGDRVKIDFKGTIGEEDFEGNTANDFLVEIGSKSMIKGFEEGLLGVKAGDKKILNLNFPKDYQKKELASKEVQFDITVKEVLKPNLVELNEDFFKQTGIEVKSLNDFRKEVKK</sequence>
<evidence type="ECO:0000256" key="5">
    <source>
        <dbReference type="ARBA" id="ARBA00023186"/>
    </source>
</evidence>
<dbReference type="GO" id="GO:0015031">
    <property type="term" value="P:protein transport"/>
    <property type="evidence" value="ECO:0007669"/>
    <property type="project" value="InterPro"/>
</dbReference>
<evidence type="ECO:0000256" key="4">
    <source>
        <dbReference type="ARBA" id="ARBA00023110"/>
    </source>
</evidence>
<evidence type="ECO:0000256" key="2">
    <source>
        <dbReference type="ARBA" id="ARBA00005464"/>
    </source>
</evidence>
<protein>
    <recommendedName>
        <fullName evidence="3">peptidylprolyl isomerase</fullName>
        <ecNumber evidence="3">5.2.1.8</ecNumber>
    </recommendedName>
</protein>
<dbReference type="InterPro" id="IPR001179">
    <property type="entry name" value="PPIase_FKBP_dom"/>
</dbReference>
<evidence type="ECO:0000256" key="3">
    <source>
        <dbReference type="ARBA" id="ARBA00013194"/>
    </source>
</evidence>
<dbReference type="InterPro" id="IPR046357">
    <property type="entry name" value="PPIase_dom_sf"/>
</dbReference>
<dbReference type="PROSITE" id="PS50059">
    <property type="entry name" value="FKBP_PPIASE"/>
    <property type="match status" value="1"/>
</dbReference>
<reference evidence="8" key="1">
    <citation type="submission" date="2018-05" db="EMBL/GenBank/DDBJ databases">
        <authorList>
            <person name="Lanie J.A."/>
            <person name="Ng W.-L."/>
            <person name="Kazmierczak K.M."/>
            <person name="Andrzejewski T.M."/>
            <person name="Davidsen T.M."/>
            <person name="Wayne K.J."/>
            <person name="Tettelin H."/>
            <person name="Glass J.I."/>
            <person name="Rusch D."/>
            <person name="Podicherti R."/>
            <person name="Tsui H.-C.T."/>
            <person name="Winkler M.E."/>
        </authorList>
    </citation>
    <scope>NUCLEOTIDE SEQUENCE</scope>
</reference>
<dbReference type="InterPro" id="IPR008881">
    <property type="entry name" value="Trigger_fac_ribosome-bd_bac"/>
</dbReference>
<dbReference type="SUPFAM" id="SSF102735">
    <property type="entry name" value="Trigger factor ribosome-binding domain"/>
    <property type="match status" value="1"/>
</dbReference>
<dbReference type="Gene3D" id="3.10.50.40">
    <property type="match status" value="1"/>
</dbReference>
<accession>A0A382JJ79</accession>
<comment type="catalytic activity">
    <reaction evidence="1">
        <text>[protein]-peptidylproline (omega=180) = [protein]-peptidylproline (omega=0)</text>
        <dbReference type="Rhea" id="RHEA:16237"/>
        <dbReference type="Rhea" id="RHEA-COMP:10747"/>
        <dbReference type="Rhea" id="RHEA-COMP:10748"/>
        <dbReference type="ChEBI" id="CHEBI:83833"/>
        <dbReference type="ChEBI" id="CHEBI:83834"/>
        <dbReference type="EC" id="5.2.1.8"/>
    </reaction>
</comment>
<evidence type="ECO:0000313" key="8">
    <source>
        <dbReference type="EMBL" id="SVC11187.1"/>
    </source>
</evidence>
<keyword evidence="4" id="KW-0697">Rotamase</keyword>
<feature type="non-terminal residue" evidence="8">
    <location>
        <position position="256"/>
    </location>
</feature>
<dbReference type="InterPro" id="IPR005215">
    <property type="entry name" value="Trig_fac"/>
</dbReference>
<feature type="non-terminal residue" evidence="8">
    <location>
        <position position="1"/>
    </location>
</feature>
<evidence type="ECO:0000259" key="7">
    <source>
        <dbReference type="PROSITE" id="PS50059"/>
    </source>
</evidence>
<dbReference type="GO" id="GO:0044183">
    <property type="term" value="F:protein folding chaperone"/>
    <property type="evidence" value="ECO:0007669"/>
    <property type="project" value="TreeGrafter"/>
</dbReference>
<proteinExistence type="inferred from homology"/>
<organism evidence="8">
    <name type="scientific">marine metagenome</name>
    <dbReference type="NCBI Taxonomy" id="408172"/>
    <lineage>
        <taxon>unclassified sequences</taxon>
        <taxon>metagenomes</taxon>
        <taxon>ecological metagenomes</taxon>
    </lineage>
</organism>
<dbReference type="SUPFAM" id="SSF54534">
    <property type="entry name" value="FKBP-like"/>
    <property type="match status" value="1"/>
</dbReference>
<dbReference type="PANTHER" id="PTHR30560">
    <property type="entry name" value="TRIGGER FACTOR CHAPERONE AND PEPTIDYL-PROLYL CIS/TRANS ISOMERASE"/>
    <property type="match status" value="1"/>
</dbReference>
<comment type="similarity">
    <text evidence="2">Belongs to the FKBP-type PPIase family. Tig subfamily.</text>
</comment>
<dbReference type="InterPro" id="IPR036611">
    <property type="entry name" value="Trigger_fac_ribosome-bd_sf"/>
</dbReference>
<keyword evidence="5" id="KW-0143">Chaperone</keyword>
<dbReference type="Pfam" id="PF05697">
    <property type="entry name" value="Trigger_N"/>
    <property type="match status" value="1"/>
</dbReference>
<dbReference type="GO" id="GO:0043022">
    <property type="term" value="F:ribosome binding"/>
    <property type="evidence" value="ECO:0007669"/>
    <property type="project" value="TreeGrafter"/>
</dbReference>
<dbReference type="EC" id="5.2.1.8" evidence="3"/>
<dbReference type="Gene3D" id="3.30.70.1050">
    <property type="entry name" value="Trigger factor ribosome-binding domain"/>
    <property type="match status" value="1"/>
</dbReference>
<dbReference type="PANTHER" id="PTHR30560:SF3">
    <property type="entry name" value="TRIGGER FACTOR-LIKE PROTEIN TIG, CHLOROPLASTIC"/>
    <property type="match status" value="1"/>
</dbReference>
<name>A0A382JJ79_9ZZZZ</name>
<feature type="domain" description="PPIase FKBP-type" evidence="7">
    <location>
        <begin position="145"/>
        <end position="233"/>
    </location>
</feature>
<dbReference type="FunFam" id="3.10.50.40:FF:000001">
    <property type="entry name" value="Trigger factor"/>
    <property type="match status" value="1"/>
</dbReference>
<evidence type="ECO:0000256" key="1">
    <source>
        <dbReference type="ARBA" id="ARBA00000971"/>
    </source>
</evidence>
<dbReference type="AlphaFoldDB" id="A0A382JJ79"/>
<dbReference type="GO" id="GO:0051083">
    <property type="term" value="P:'de novo' cotranslational protein folding"/>
    <property type="evidence" value="ECO:0007669"/>
    <property type="project" value="TreeGrafter"/>
</dbReference>
<evidence type="ECO:0000256" key="6">
    <source>
        <dbReference type="ARBA" id="ARBA00023235"/>
    </source>
</evidence>
<dbReference type="GO" id="GO:0003755">
    <property type="term" value="F:peptidyl-prolyl cis-trans isomerase activity"/>
    <property type="evidence" value="ECO:0007669"/>
    <property type="project" value="UniProtKB-KW"/>
</dbReference>